<accession>A0A549SNH4</accession>
<protein>
    <submittedName>
        <fullName evidence="4">Dihydrofolate reductase</fullName>
    </submittedName>
</protein>
<reference evidence="4 5" key="1">
    <citation type="submission" date="2019-07" db="EMBL/GenBank/DDBJ databases">
        <title>Ln-dependent methylotrophs.</title>
        <authorList>
            <person name="Tani A."/>
        </authorList>
    </citation>
    <scope>NUCLEOTIDE SEQUENCE [LARGE SCALE GENOMIC DNA]</scope>
    <source>
        <strain evidence="4 5">SM89A</strain>
    </source>
</reference>
<organism evidence="4 5">
    <name type="scientific">Methylosinus sporium</name>
    <dbReference type="NCBI Taxonomy" id="428"/>
    <lineage>
        <taxon>Bacteria</taxon>
        <taxon>Pseudomonadati</taxon>
        <taxon>Pseudomonadota</taxon>
        <taxon>Alphaproteobacteria</taxon>
        <taxon>Hyphomicrobiales</taxon>
        <taxon>Methylocystaceae</taxon>
        <taxon>Methylosinus</taxon>
    </lineage>
</organism>
<comment type="caution">
    <text evidence="4">The sequence shown here is derived from an EMBL/GenBank/DDBJ whole genome shotgun (WGS) entry which is preliminary data.</text>
</comment>
<dbReference type="Pfam" id="PF02826">
    <property type="entry name" value="2-Hacid_dh_C"/>
    <property type="match status" value="1"/>
</dbReference>
<evidence type="ECO:0000313" key="5">
    <source>
        <dbReference type="Proteomes" id="UP000316781"/>
    </source>
</evidence>
<dbReference type="PANTHER" id="PTHR43333">
    <property type="entry name" value="2-HACID_DH_C DOMAIN-CONTAINING PROTEIN"/>
    <property type="match status" value="1"/>
</dbReference>
<dbReference type="InterPro" id="IPR006140">
    <property type="entry name" value="D-isomer_DH_NAD-bd"/>
</dbReference>
<evidence type="ECO:0000256" key="1">
    <source>
        <dbReference type="ARBA" id="ARBA00023002"/>
    </source>
</evidence>
<evidence type="ECO:0000313" key="4">
    <source>
        <dbReference type="EMBL" id="TRL31186.1"/>
    </source>
</evidence>
<dbReference type="RefSeq" id="WP_142863603.1">
    <property type="nucleotide sequence ID" value="NZ_VJMF01000059.1"/>
</dbReference>
<evidence type="ECO:0000256" key="2">
    <source>
        <dbReference type="ARBA" id="ARBA00023027"/>
    </source>
</evidence>
<name>A0A549SNH4_METSR</name>
<dbReference type="Gene3D" id="3.40.50.720">
    <property type="entry name" value="NAD(P)-binding Rossmann-like Domain"/>
    <property type="match status" value="2"/>
</dbReference>
<dbReference type="AlphaFoldDB" id="A0A549SNH4"/>
<dbReference type="Proteomes" id="UP000316781">
    <property type="component" value="Unassembled WGS sequence"/>
</dbReference>
<proteinExistence type="predicted"/>
<dbReference type="PANTHER" id="PTHR43333:SF1">
    <property type="entry name" value="D-ISOMER SPECIFIC 2-HYDROXYACID DEHYDROGENASE NAD-BINDING DOMAIN-CONTAINING PROTEIN"/>
    <property type="match status" value="1"/>
</dbReference>
<dbReference type="SUPFAM" id="SSF51735">
    <property type="entry name" value="NAD(P)-binding Rossmann-fold domains"/>
    <property type="match status" value="1"/>
</dbReference>
<dbReference type="InterPro" id="IPR036291">
    <property type="entry name" value="NAD(P)-bd_dom_sf"/>
</dbReference>
<keyword evidence="2" id="KW-0520">NAD</keyword>
<gene>
    <name evidence="4" type="ORF">FM996_14485</name>
</gene>
<keyword evidence="1" id="KW-0560">Oxidoreductase</keyword>
<dbReference type="GO" id="GO:0016491">
    <property type="term" value="F:oxidoreductase activity"/>
    <property type="evidence" value="ECO:0007669"/>
    <property type="project" value="UniProtKB-KW"/>
</dbReference>
<dbReference type="EMBL" id="VJMF01000059">
    <property type="protein sequence ID" value="TRL31186.1"/>
    <property type="molecule type" value="Genomic_DNA"/>
</dbReference>
<evidence type="ECO:0000259" key="3">
    <source>
        <dbReference type="Pfam" id="PF02826"/>
    </source>
</evidence>
<sequence>MTGSSATTSAVLVAHQLGERFHADVTPLLPPDVALAALSPANFWDVPNAAHALIAIPPRGIAQPEKPSGWPGNLRWVQAVSAGVDEFPPWIFDAPVVTCGRGATSIPLAEFVIASLLAVEKRFSEIWLTDPPSGAPPELGALFGKTLGLLGIGSIGIEVAKRAQAFGLRVLAHRRTDAPSPVPGVELTELQPLLAQSDHVAVLLPLTARTRHLLDARAFEALKPGAHLVNISRGGVVDHAALLAALESGRVGFATLDVTEPEPLPAGHPLYAHPRVRISPHVAYGGLPLRELLVRQFLANLTRFLAGEPLAEQVRPEIGY</sequence>
<dbReference type="GO" id="GO:0051287">
    <property type="term" value="F:NAD binding"/>
    <property type="evidence" value="ECO:0007669"/>
    <property type="project" value="InterPro"/>
</dbReference>
<feature type="domain" description="D-isomer specific 2-hydroxyacid dehydrogenase NAD-binding" evidence="3">
    <location>
        <begin position="141"/>
        <end position="283"/>
    </location>
</feature>